<dbReference type="SUPFAM" id="SSF141673">
    <property type="entry name" value="MOSC N-terminal domain-like"/>
    <property type="match status" value="1"/>
</dbReference>
<feature type="domain" description="MOSC" evidence="1">
    <location>
        <begin position="126"/>
        <end position="271"/>
    </location>
</feature>
<dbReference type="GO" id="GO:0030170">
    <property type="term" value="F:pyridoxal phosphate binding"/>
    <property type="evidence" value="ECO:0007669"/>
    <property type="project" value="InterPro"/>
</dbReference>
<proteinExistence type="predicted"/>
<dbReference type="Pfam" id="PF03473">
    <property type="entry name" value="MOSC"/>
    <property type="match status" value="1"/>
</dbReference>
<organism evidence="2">
    <name type="scientific">uncultured Rubrobacteraceae bacterium</name>
    <dbReference type="NCBI Taxonomy" id="349277"/>
    <lineage>
        <taxon>Bacteria</taxon>
        <taxon>Bacillati</taxon>
        <taxon>Actinomycetota</taxon>
        <taxon>Rubrobacteria</taxon>
        <taxon>Rubrobacterales</taxon>
        <taxon>Rubrobacteraceae</taxon>
        <taxon>environmental samples</taxon>
    </lineage>
</organism>
<evidence type="ECO:0000313" key="2">
    <source>
        <dbReference type="EMBL" id="CAA9427335.1"/>
    </source>
</evidence>
<dbReference type="SUPFAM" id="SSF50800">
    <property type="entry name" value="PK beta-barrel domain-like"/>
    <property type="match status" value="1"/>
</dbReference>
<protein>
    <submittedName>
        <fullName evidence="2">Flavodoxin reductases (Ferredoxin-NADPH reductases) family 1</fullName>
    </submittedName>
</protein>
<gene>
    <name evidence="2" type="ORF">AVDCRST_MAG55-2404</name>
</gene>
<evidence type="ECO:0000259" key="1">
    <source>
        <dbReference type="PROSITE" id="PS51340"/>
    </source>
</evidence>
<sequence>MTAGPDNGVPVLSGLYVYPIKSCGGISLKRADLVATGLRHDRRWMLVDGAGGFVSQRRHPRMALVSTRLTPEGLIVSAPGMPDLEVPLEREDGERVDVEVWGDRQRGAAVSEEADRWFSGFLDVPRRLVRKPDDDVRPVGSVYAREGDQTSFADAFSLLVISEASLEDLNGRLERPVPMNRFRPNLVVRGCGPYAEDGWGEARIGGAAFRVAEPCSRCAVTTVDQETGRRSKEPLRTLATYRRSGGEIWFGRNLIHTSLGAVRIGDPVEVTPR</sequence>
<dbReference type="PANTHER" id="PTHR14237:SF19">
    <property type="entry name" value="MITOCHONDRIAL AMIDOXIME REDUCING COMPONENT 1"/>
    <property type="match status" value="1"/>
</dbReference>
<name>A0A6J4PXH4_9ACTN</name>
<dbReference type="PANTHER" id="PTHR14237">
    <property type="entry name" value="MOLYBDOPTERIN COFACTOR SULFURASE MOSC"/>
    <property type="match status" value="1"/>
</dbReference>
<dbReference type="InterPro" id="IPR011037">
    <property type="entry name" value="Pyrv_Knase-like_insert_dom_sf"/>
</dbReference>
<dbReference type="Pfam" id="PF03476">
    <property type="entry name" value="MOSC_N"/>
    <property type="match status" value="1"/>
</dbReference>
<dbReference type="GO" id="GO:0030151">
    <property type="term" value="F:molybdenum ion binding"/>
    <property type="evidence" value="ECO:0007669"/>
    <property type="project" value="InterPro"/>
</dbReference>
<dbReference type="PROSITE" id="PS51340">
    <property type="entry name" value="MOSC"/>
    <property type="match status" value="1"/>
</dbReference>
<dbReference type="EMBL" id="CADCUZ010000114">
    <property type="protein sequence ID" value="CAA9427335.1"/>
    <property type="molecule type" value="Genomic_DNA"/>
</dbReference>
<reference evidence="2" key="1">
    <citation type="submission" date="2020-02" db="EMBL/GenBank/DDBJ databases">
        <authorList>
            <person name="Meier V. D."/>
        </authorList>
    </citation>
    <scope>NUCLEOTIDE SEQUENCE</scope>
    <source>
        <strain evidence="2">AVDCRST_MAG55</strain>
    </source>
</reference>
<dbReference type="GO" id="GO:0003824">
    <property type="term" value="F:catalytic activity"/>
    <property type="evidence" value="ECO:0007669"/>
    <property type="project" value="InterPro"/>
</dbReference>
<dbReference type="InterPro" id="IPR005302">
    <property type="entry name" value="MoCF_Sase_C"/>
</dbReference>
<dbReference type="InterPro" id="IPR005303">
    <property type="entry name" value="MOCOS_middle"/>
</dbReference>
<dbReference type="AlphaFoldDB" id="A0A6J4PXH4"/>
<accession>A0A6J4PXH4</accession>